<keyword evidence="3" id="KW-1185">Reference proteome</keyword>
<evidence type="ECO:0000256" key="1">
    <source>
        <dbReference type="SAM" id="MobiDB-lite"/>
    </source>
</evidence>
<organism evidence="2 3">
    <name type="scientific">Portunus trituberculatus</name>
    <name type="common">Swimming crab</name>
    <name type="synonym">Neptunus trituberculatus</name>
    <dbReference type="NCBI Taxonomy" id="210409"/>
    <lineage>
        <taxon>Eukaryota</taxon>
        <taxon>Metazoa</taxon>
        <taxon>Ecdysozoa</taxon>
        <taxon>Arthropoda</taxon>
        <taxon>Crustacea</taxon>
        <taxon>Multicrustacea</taxon>
        <taxon>Malacostraca</taxon>
        <taxon>Eumalacostraca</taxon>
        <taxon>Eucarida</taxon>
        <taxon>Decapoda</taxon>
        <taxon>Pleocyemata</taxon>
        <taxon>Brachyura</taxon>
        <taxon>Eubrachyura</taxon>
        <taxon>Portunoidea</taxon>
        <taxon>Portunidae</taxon>
        <taxon>Portuninae</taxon>
        <taxon>Portunus</taxon>
    </lineage>
</organism>
<proteinExistence type="predicted"/>
<dbReference type="EMBL" id="VSRR010000694">
    <property type="protein sequence ID" value="MPC18585.1"/>
    <property type="molecule type" value="Genomic_DNA"/>
</dbReference>
<comment type="caution">
    <text evidence="2">The sequence shown here is derived from an EMBL/GenBank/DDBJ whole genome shotgun (WGS) entry which is preliminary data.</text>
</comment>
<feature type="region of interest" description="Disordered" evidence="1">
    <location>
        <begin position="33"/>
        <end position="101"/>
    </location>
</feature>
<evidence type="ECO:0000313" key="3">
    <source>
        <dbReference type="Proteomes" id="UP000324222"/>
    </source>
</evidence>
<reference evidence="2 3" key="1">
    <citation type="submission" date="2019-05" db="EMBL/GenBank/DDBJ databases">
        <title>Another draft genome of Portunus trituberculatus and its Hox gene families provides insights of decapod evolution.</title>
        <authorList>
            <person name="Jeong J.-H."/>
            <person name="Song I."/>
            <person name="Kim S."/>
            <person name="Choi T."/>
            <person name="Kim D."/>
            <person name="Ryu S."/>
            <person name="Kim W."/>
        </authorList>
    </citation>
    <scope>NUCLEOTIDE SEQUENCE [LARGE SCALE GENOMIC DNA]</scope>
    <source>
        <tissue evidence="2">Muscle</tissue>
    </source>
</reference>
<protein>
    <submittedName>
        <fullName evidence="2">Uncharacterized protein</fullName>
    </submittedName>
</protein>
<dbReference type="Proteomes" id="UP000324222">
    <property type="component" value="Unassembled WGS sequence"/>
</dbReference>
<name>A0A5B7DC03_PORTR</name>
<sequence>MILRGRRGRAGLQVCCTPATRKKGASVLAKCSDVSTGSEHFPEPEARQSRGPGRALHASPHNFKPGGPFRPETLRWSDQSEGVSVSAAPPPPAARGRLRLH</sequence>
<accession>A0A5B7DC03</accession>
<gene>
    <name evidence="2" type="ORF">E2C01_011472</name>
</gene>
<evidence type="ECO:0000313" key="2">
    <source>
        <dbReference type="EMBL" id="MPC18585.1"/>
    </source>
</evidence>
<dbReference type="AlphaFoldDB" id="A0A5B7DC03"/>